<organism evidence="1 2">
    <name type="scientific">Flavobacterium cerinum</name>
    <dbReference type="NCBI Taxonomy" id="2502784"/>
    <lineage>
        <taxon>Bacteria</taxon>
        <taxon>Pseudomonadati</taxon>
        <taxon>Bacteroidota</taxon>
        <taxon>Flavobacteriia</taxon>
        <taxon>Flavobacteriales</taxon>
        <taxon>Flavobacteriaceae</taxon>
        <taxon>Flavobacterium</taxon>
    </lineage>
</organism>
<protein>
    <submittedName>
        <fullName evidence="1">Uncharacterized protein</fullName>
    </submittedName>
</protein>
<keyword evidence="2" id="KW-1185">Reference proteome</keyword>
<reference evidence="1 2" key="1">
    <citation type="submission" date="2019-01" db="EMBL/GenBank/DDBJ databases">
        <title>Flavobacterium sp. nov.,isolated from freshwater.</title>
        <authorList>
            <person name="Zhang R."/>
            <person name="Du Z.-J."/>
        </authorList>
    </citation>
    <scope>NUCLEOTIDE SEQUENCE [LARGE SCALE GENOMIC DNA]</scope>
    <source>
        <strain evidence="1 2">1E403</strain>
    </source>
</reference>
<dbReference type="PROSITE" id="PS51257">
    <property type="entry name" value="PROKAR_LIPOPROTEIN"/>
    <property type="match status" value="1"/>
</dbReference>
<name>A0A3S3QHN9_9FLAO</name>
<dbReference type="RefSeq" id="WP_128390638.1">
    <property type="nucleotide sequence ID" value="NZ_SBII01000010.1"/>
</dbReference>
<proteinExistence type="predicted"/>
<accession>A0A3S3QHN9</accession>
<evidence type="ECO:0000313" key="2">
    <source>
        <dbReference type="Proteomes" id="UP000287527"/>
    </source>
</evidence>
<evidence type="ECO:0000313" key="1">
    <source>
        <dbReference type="EMBL" id="RWW96735.1"/>
    </source>
</evidence>
<sequence length="512" mass="57768">MKKLMRILGIFIFVNGALISCSDDDSSNRPEISTPIESAQGTYLETENNTGKFKITLHAAEGDFQLNFVSDPVANSNLLEAELKSTKYSVAQIAALYSITTDSYLTKENVQSKIVSGELTVDRSEEIYTIKGTLTNELNISYKVDFKGPIDIEPVYDIQYDKQNGWYWGDQEYDHPNIAEYMAYFAQGETDNYGELKGDGYYISLSFYNNMAPKAWEAKIPNQTYKASSEYKVGSFRIATQEDIEDGAQYYAFASFKHNNSKEGIAKEVFITDGSIKVMDNKDVQEVRFNFELQDGSRHVGKYIGKVRQGDEYTVTTLKADRQVGQLDHGYIEYKGKSPIAGKENNRWDIYILNQNVTTYPEYYWASEGTGDFMRISIYTPTEVSTEIPAGTYPIGDENAGNAGIGAGSEIGLEFGTWFFEMKNDDFTNYAPIKTGNVIINKNNGVYTINLQGMDDRQNTIKANYSGELTFINSGDRTSKSSKMKKASGKINMYDWKKNSKTNKTFKNYLNK</sequence>
<comment type="caution">
    <text evidence="1">The sequence shown here is derived from an EMBL/GenBank/DDBJ whole genome shotgun (WGS) entry which is preliminary data.</text>
</comment>
<gene>
    <name evidence="1" type="ORF">EPI11_14165</name>
</gene>
<dbReference type="AlphaFoldDB" id="A0A3S3QHN9"/>
<dbReference type="EMBL" id="SBII01000010">
    <property type="protein sequence ID" value="RWW96735.1"/>
    <property type="molecule type" value="Genomic_DNA"/>
</dbReference>
<dbReference type="OrthoDB" id="1407869at2"/>
<dbReference type="Proteomes" id="UP000287527">
    <property type="component" value="Unassembled WGS sequence"/>
</dbReference>